<dbReference type="InterPro" id="IPR045584">
    <property type="entry name" value="Pilin-like"/>
</dbReference>
<dbReference type="EMBL" id="JACHHQ010000006">
    <property type="protein sequence ID" value="MBB5201009.1"/>
    <property type="molecule type" value="Genomic_DNA"/>
</dbReference>
<keyword evidence="1" id="KW-0812">Transmembrane</keyword>
<dbReference type="AlphaFoldDB" id="A0A840RX67"/>
<evidence type="ECO:0000313" key="3">
    <source>
        <dbReference type="Proteomes" id="UP000571084"/>
    </source>
</evidence>
<dbReference type="Proteomes" id="UP000571084">
    <property type="component" value="Unassembled WGS sequence"/>
</dbReference>
<sequence>MHIRDHATATLQIKAASRKINARGFTLVELTIAIAILALVAVLGWRGLDGIVRARVTLTSEMEATRALQLTFAQLQSDAAQLAPASLLLARPTVLALQNRLLMVRMVFAEQQPARVQIVDYRLINGELQREESTPTRDLNALDAMWQSALNDAGNGATQAVQLQSHIASLQMQVWDSDALVWRPADATATGSQSNSAGGNRWTGLEVALQLQGHSGNMVKTFLLGGV</sequence>
<evidence type="ECO:0000313" key="2">
    <source>
        <dbReference type="EMBL" id="MBB5201009.1"/>
    </source>
</evidence>
<comment type="caution">
    <text evidence="2">The sequence shown here is derived from an EMBL/GenBank/DDBJ whole genome shotgun (WGS) entry which is preliminary data.</text>
</comment>
<protein>
    <submittedName>
        <fullName evidence="2">General secretion pathway protein J</fullName>
    </submittedName>
</protein>
<reference evidence="2 3" key="1">
    <citation type="submission" date="2020-08" db="EMBL/GenBank/DDBJ databases">
        <title>Genomic Encyclopedia of Type Strains, Phase IV (KMG-IV): sequencing the most valuable type-strain genomes for metagenomic binning, comparative biology and taxonomic classification.</title>
        <authorList>
            <person name="Goeker M."/>
        </authorList>
    </citation>
    <scope>NUCLEOTIDE SEQUENCE [LARGE SCALE GENOMIC DNA]</scope>
    <source>
        <strain evidence="2 3">DSM 23240</strain>
    </source>
</reference>
<dbReference type="SUPFAM" id="SSF54523">
    <property type="entry name" value="Pili subunits"/>
    <property type="match status" value="1"/>
</dbReference>
<keyword evidence="1" id="KW-1133">Transmembrane helix</keyword>
<dbReference type="InterPro" id="IPR012902">
    <property type="entry name" value="N_methyl_site"/>
</dbReference>
<feature type="transmembrane region" description="Helical" evidence="1">
    <location>
        <begin position="24"/>
        <end position="45"/>
    </location>
</feature>
<evidence type="ECO:0000256" key="1">
    <source>
        <dbReference type="SAM" id="Phobius"/>
    </source>
</evidence>
<gene>
    <name evidence="2" type="ORF">HNR39_002858</name>
</gene>
<keyword evidence="3" id="KW-1185">Reference proteome</keyword>
<dbReference type="Pfam" id="PF07963">
    <property type="entry name" value="N_methyl"/>
    <property type="match status" value="1"/>
</dbReference>
<name>A0A840RX67_9BURK</name>
<accession>A0A840RX67</accession>
<proteinExistence type="predicted"/>
<organism evidence="2 3">
    <name type="scientific">Glaciimonas immobilis</name>
    <dbReference type="NCBI Taxonomy" id="728004"/>
    <lineage>
        <taxon>Bacteria</taxon>
        <taxon>Pseudomonadati</taxon>
        <taxon>Pseudomonadota</taxon>
        <taxon>Betaproteobacteria</taxon>
        <taxon>Burkholderiales</taxon>
        <taxon>Oxalobacteraceae</taxon>
        <taxon>Glaciimonas</taxon>
    </lineage>
</organism>
<keyword evidence="1" id="KW-0472">Membrane</keyword>
<dbReference type="RefSeq" id="WP_168056844.1">
    <property type="nucleotide sequence ID" value="NZ_JAAOZT010000012.1"/>
</dbReference>
<dbReference type="PROSITE" id="PS00409">
    <property type="entry name" value="PROKAR_NTER_METHYL"/>
    <property type="match status" value="1"/>
</dbReference>
<dbReference type="NCBIfam" id="TIGR02532">
    <property type="entry name" value="IV_pilin_GFxxxE"/>
    <property type="match status" value="1"/>
</dbReference>